<dbReference type="EMBL" id="SLVV01000017">
    <property type="protein sequence ID" value="TCN19319.1"/>
    <property type="molecule type" value="Genomic_DNA"/>
</dbReference>
<gene>
    <name evidence="2" type="ORF">EV146_11710</name>
</gene>
<evidence type="ECO:0000313" key="3">
    <source>
        <dbReference type="Proteomes" id="UP000295689"/>
    </source>
</evidence>
<dbReference type="AlphaFoldDB" id="A0A4R2B216"/>
<evidence type="ECO:0000313" key="2">
    <source>
        <dbReference type="EMBL" id="TCN19319.1"/>
    </source>
</evidence>
<dbReference type="Proteomes" id="UP000295689">
    <property type="component" value="Unassembled WGS sequence"/>
</dbReference>
<dbReference type="InterPro" id="IPR014145">
    <property type="entry name" value="LigD_pol_dom"/>
</dbReference>
<evidence type="ECO:0000259" key="1">
    <source>
        <dbReference type="Pfam" id="PF21686"/>
    </source>
</evidence>
<reference evidence="2 3" key="1">
    <citation type="journal article" date="2015" name="Stand. Genomic Sci.">
        <title>Genomic Encyclopedia of Bacterial and Archaeal Type Strains, Phase III: the genomes of soil and plant-associated and newly described type strains.</title>
        <authorList>
            <person name="Whitman W.B."/>
            <person name="Woyke T."/>
            <person name="Klenk H.P."/>
            <person name="Zhou Y."/>
            <person name="Lilburn T.G."/>
            <person name="Beck B.J."/>
            <person name="De Vos P."/>
            <person name="Vandamme P."/>
            <person name="Eisen J.A."/>
            <person name="Garrity G."/>
            <person name="Hugenholtz P."/>
            <person name="Kyrpides N.C."/>
        </authorList>
    </citation>
    <scope>NUCLEOTIDE SEQUENCE [LARGE SCALE GENOMIC DNA]</scope>
    <source>
        <strain evidence="2 3">CV53</strain>
    </source>
</reference>
<protein>
    <recommendedName>
        <fullName evidence="1">DNA ligase D polymerase domain-containing protein</fullName>
    </recommendedName>
</protein>
<accession>A0A4R2B216</accession>
<dbReference type="Pfam" id="PF21686">
    <property type="entry name" value="LigD_Prim-Pol"/>
    <property type="match status" value="1"/>
</dbReference>
<keyword evidence="3" id="KW-1185">Reference proteome</keyword>
<name>A0A4R2B216_9BACI</name>
<feature type="domain" description="DNA ligase D polymerase" evidence="1">
    <location>
        <begin position="11"/>
        <end position="65"/>
    </location>
</feature>
<proteinExistence type="predicted"/>
<sequence length="77" mass="9126">MHSDWVSSTFYKGKQRILLNDKATLIWAANYGAIEFTIPFDRYDMPDHPMEMVFDLNPPDLKSFDLVLFILAEREYH</sequence>
<dbReference type="Gene3D" id="3.90.920.10">
    <property type="entry name" value="DNA primase, PRIM domain"/>
    <property type="match status" value="1"/>
</dbReference>
<comment type="caution">
    <text evidence="2">The sequence shown here is derived from an EMBL/GenBank/DDBJ whole genome shotgun (WGS) entry which is preliminary data.</text>
</comment>
<dbReference type="RefSeq" id="WP_132011310.1">
    <property type="nucleotide sequence ID" value="NZ_JABUHM010000018.1"/>
</dbReference>
<organism evidence="2 3">
    <name type="scientific">Mesobacillus foraminis</name>
    <dbReference type="NCBI Taxonomy" id="279826"/>
    <lineage>
        <taxon>Bacteria</taxon>
        <taxon>Bacillati</taxon>
        <taxon>Bacillota</taxon>
        <taxon>Bacilli</taxon>
        <taxon>Bacillales</taxon>
        <taxon>Bacillaceae</taxon>
        <taxon>Mesobacillus</taxon>
    </lineage>
</organism>